<accession>A0A1Q4P111</accession>
<proteinExistence type="predicted"/>
<dbReference type="Proteomes" id="UP000185770">
    <property type="component" value="Unassembled WGS sequence"/>
</dbReference>
<protein>
    <submittedName>
        <fullName evidence="1">Uncharacterized protein</fullName>
    </submittedName>
</protein>
<dbReference type="AlphaFoldDB" id="A0A1Q4P111"/>
<dbReference type="EMBL" id="MJAO01000008">
    <property type="protein sequence ID" value="OKB66825.1"/>
    <property type="molecule type" value="Genomic_DNA"/>
</dbReference>
<dbReference type="RefSeq" id="WP_073531687.1">
    <property type="nucleotide sequence ID" value="NZ_MJAO01000008.1"/>
</dbReference>
<evidence type="ECO:0000313" key="1">
    <source>
        <dbReference type="EMBL" id="OKB66825.1"/>
    </source>
</evidence>
<evidence type="ECO:0000313" key="2">
    <source>
        <dbReference type="Proteomes" id="UP000185770"/>
    </source>
</evidence>
<gene>
    <name evidence="1" type="ORF">BHU62_09280</name>
</gene>
<organism evidence="1 2">
    <name type="scientific">Serratia marcescens</name>
    <dbReference type="NCBI Taxonomy" id="615"/>
    <lineage>
        <taxon>Bacteria</taxon>
        <taxon>Pseudomonadati</taxon>
        <taxon>Pseudomonadota</taxon>
        <taxon>Gammaproteobacteria</taxon>
        <taxon>Enterobacterales</taxon>
        <taxon>Yersiniaceae</taxon>
        <taxon>Serratia</taxon>
    </lineage>
</organism>
<name>A0A1Q4P111_SERMA</name>
<comment type="caution">
    <text evidence="1">The sequence shown here is derived from an EMBL/GenBank/DDBJ whole genome shotgun (WGS) entry which is preliminary data.</text>
</comment>
<sequence>MPKEPQLLQQAIDEFNKAIARAAQYEGNIENIIRDKVDRLFSNAEKSLKESIVAQAVEKIAEANQVFEFNHLIEQLKRLLAE</sequence>
<reference evidence="1 2" key="1">
    <citation type="submission" date="2016-09" db="EMBL/GenBank/DDBJ databases">
        <title>Serratia marcescens MSU-97 and epiphytic antimycotic-producing bacteria.</title>
        <authorList>
            <person name="Matilla M.A."/>
        </authorList>
    </citation>
    <scope>NUCLEOTIDE SEQUENCE [LARGE SCALE GENOMIC DNA]</scope>
    <source>
        <strain evidence="1 2">MSU-97</strain>
    </source>
</reference>